<feature type="domain" description="HTH tetR-type" evidence="5">
    <location>
        <begin position="14"/>
        <end position="74"/>
    </location>
</feature>
<evidence type="ECO:0000256" key="1">
    <source>
        <dbReference type="ARBA" id="ARBA00023015"/>
    </source>
</evidence>
<evidence type="ECO:0000256" key="4">
    <source>
        <dbReference type="PROSITE-ProRule" id="PRU00335"/>
    </source>
</evidence>
<proteinExistence type="predicted"/>
<dbReference type="InterPro" id="IPR001647">
    <property type="entry name" value="HTH_TetR"/>
</dbReference>
<organism evidence="6 7">
    <name type="scientific">Actinoplanes sandaracinus</name>
    <dbReference type="NCBI Taxonomy" id="3045177"/>
    <lineage>
        <taxon>Bacteria</taxon>
        <taxon>Bacillati</taxon>
        <taxon>Actinomycetota</taxon>
        <taxon>Actinomycetes</taxon>
        <taxon>Micromonosporales</taxon>
        <taxon>Micromonosporaceae</taxon>
        <taxon>Actinoplanes</taxon>
    </lineage>
</organism>
<dbReference type="SUPFAM" id="SSF48498">
    <property type="entry name" value="Tetracyclin repressor-like, C-terminal domain"/>
    <property type="match status" value="1"/>
</dbReference>
<feature type="DNA-binding region" description="H-T-H motif" evidence="4">
    <location>
        <begin position="37"/>
        <end position="56"/>
    </location>
</feature>
<keyword evidence="7" id="KW-1185">Reference proteome</keyword>
<evidence type="ECO:0000256" key="3">
    <source>
        <dbReference type="ARBA" id="ARBA00023163"/>
    </source>
</evidence>
<sequence length="197" mass="21549">MARSPATTQYRLDPGREQAILSTVRDLLTEVGYDRLSIDEVARRARASKATIYRRWSGKPDMVSAALHGLMVEHPPLPDTGSLRGDLIAALDTFCRLYERKHPIVLSLLGAIRSDPALGRLLNDHVLATGTADVGIVFERAVGRGELLPGPNAAAVVEVCKALLWHRLLLTGHPLDEAWVAHVVDDILWPMLVSAGR</sequence>
<dbReference type="SUPFAM" id="SSF46689">
    <property type="entry name" value="Homeodomain-like"/>
    <property type="match status" value="1"/>
</dbReference>
<evidence type="ECO:0000256" key="2">
    <source>
        <dbReference type="ARBA" id="ARBA00023125"/>
    </source>
</evidence>
<gene>
    <name evidence="6" type="ORF">QLQ12_16960</name>
</gene>
<keyword evidence="3" id="KW-0804">Transcription</keyword>
<accession>A0ABT6WKN3</accession>
<dbReference type="InterPro" id="IPR011075">
    <property type="entry name" value="TetR_C"/>
</dbReference>
<evidence type="ECO:0000313" key="7">
    <source>
        <dbReference type="Proteomes" id="UP001241758"/>
    </source>
</evidence>
<dbReference type="PRINTS" id="PR00455">
    <property type="entry name" value="HTHTETR"/>
</dbReference>
<dbReference type="Proteomes" id="UP001241758">
    <property type="component" value="Unassembled WGS sequence"/>
</dbReference>
<dbReference type="RefSeq" id="WP_282760998.1">
    <property type="nucleotide sequence ID" value="NZ_JASCTH010000010.1"/>
</dbReference>
<dbReference type="PROSITE" id="PS50977">
    <property type="entry name" value="HTH_TETR_2"/>
    <property type="match status" value="1"/>
</dbReference>
<protein>
    <submittedName>
        <fullName evidence="6">TetR/AcrR family transcriptional regulator</fullName>
    </submittedName>
</protein>
<dbReference type="PROSITE" id="PS01081">
    <property type="entry name" value="HTH_TETR_1"/>
    <property type="match status" value="1"/>
</dbReference>
<dbReference type="InterPro" id="IPR009057">
    <property type="entry name" value="Homeodomain-like_sf"/>
</dbReference>
<dbReference type="InterPro" id="IPR023772">
    <property type="entry name" value="DNA-bd_HTH_TetR-type_CS"/>
</dbReference>
<dbReference type="Gene3D" id="1.10.357.10">
    <property type="entry name" value="Tetracycline Repressor, domain 2"/>
    <property type="match status" value="1"/>
</dbReference>
<reference evidence="6 7" key="1">
    <citation type="submission" date="2023-05" db="EMBL/GenBank/DDBJ databases">
        <title>Actinoplanes sp. NEAU-A12 genome sequencing.</title>
        <authorList>
            <person name="Wang Z.-S."/>
        </authorList>
    </citation>
    <scope>NUCLEOTIDE SEQUENCE [LARGE SCALE GENOMIC DNA]</scope>
    <source>
        <strain evidence="6 7">NEAU-A12</strain>
    </source>
</reference>
<dbReference type="Pfam" id="PF00440">
    <property type="entry name" value="TetR_N"/>
    <property type="match status" value="1"/>
</dbReference>
<name>A0ABT6WKN3_9ACTN</name>
<dbReference type="Gene3D" id="1.10.10.60">
    <property type="entry name" value="Homeodomain-like"/>
    <property type="match status" value="1"/>
</dbReference>
<dbReference type="InterPro" id="IPR036271">
    <property type="entry name" value="Tet_transcr_reg_TetR-rel_C_sf"/>
</dbReference>
<dbReference type="PANTHER" id="PTHR30055">
    <property type="entry name" value="HTH-TYPE TRANSCRIPTIONAL REGULATOR RUTR"/>
    <property type="match status" value="1"/>
</dbReference>
<comment type="caution">
    <text evidence="6">The sequence shown here is derived from an EMBL/GenBank/DDBJ whole genome shotgun (WGS) entry which is preliminary data.</text>
</comment>
<evidence type="ECO:0000259" key="5">
    <source>
        <dbReference type="PROSITE" id="PS50977"/>
    </source>
</evidence>
<keyword evidence="2 4" id="KW-0238">DNA-binding</keyword>
<dbReference type="Pfam" id="PF16859">
    <property type="entry name" value="TetR_C_11"/>
    <property type="match status" value="1"/>
</dbReference>
<evidence type="ECO:0000313" key="6">
    <source>
        <dbReference type="EMBL" id="MDI6100298.1"/>
    </source>
</evidence>
<dbReference type="EMBL" id="JASCTH010000010">
    <property type="protein sequence ID" value="MDI6100298.1"/>
    <property type="molecule type" value="Genomic_DNA"/>
</dbReference>
<keyword evidence="1" id="KW-0805">Transcription regulation</keyword>
<dbReference type="InterPro" id="IPR050109">
    <property type="entry name" value="HTH-type_TetR-like_transc_reg"/>
</dbReference>
<dbReference type="PANTHER" id="PTHR30055:SF148">
    <property type="entry name" value="TETR-FAMILY TRANSCRIPTIONAL REGULATOR"/>
    <property type="match status" value="1"/>
</dbReference>